<evidence type="ECO:0000313" key="4">
    <source>
        <dbReference type="Proteomes" id="UP000571817"/>
    </source>
</evidence>
<keyword evidence="1" id="KW-0732">Signal</keyword>
<keyword evidence="4" id="KW-1185">Reference proteome</keyword>
<dbReference type="RefSeq" id="WP_218883545.1">
    <property type="nucleotide sequence ID" value="NZ_JACCFW010000001.1"/>
</dbReference>
<evidence type="ECO:0000259" key="2">
    <source>
        <dbReference type="Pfam" id="PF07510"/>
    </source>
</evidence>
<feature type="signal peptide" evidence="1">
    <location>
        <begin position="1"/>
        <end position="27"/>
    </location>
</feature>
<protein>
    <recommendedName>
        <fullName evidence="2">GmrSD restriction endonucleases C-terminal domain-containing protein</fullName>
    </recommendedName>
</protein>
<dbReference type="PANTHER" id="PTHR24094">
    <property type="entry name" value="SECRETED PROTEIN"/>
    <property type="match status" value="1"/>
</dbReference>
<organism evidence="3 4">
    <name type="scientific">Allobranchiibius huperziae</name>
    <dbReference type="NCBI Taxonomy" id="1874116"/>
    <lineage>
        <taxon>Bacteria</taxon>
        <taxon>Bacillati</taxon>
        <taxon>Actinomycetota</taxon>
        <taxon>Actinomycetes</taxon>
        <taxon>Micrococcales</taxon>
        <taxon>Dermacoccaceae</taxon>
        <taxon>Allobranchiibius</taxon>
    </lineage>
</organism>
<dbReference type="EMBL" id="JACCFW010000001">
    <property type="protein sequence ID" value="NYJ73920.1"/>
    <property type="molecule type" value="Genomic_DNA"/>
</dbReference>
<feature type="domain" description="GmrSD restriction endonucleases C-terminal" evidence="2">
    <location>
        <begin position="124"/>
        <end position="226"/>
    </location>
</feature>
<name>A0A853DGR8_9MICO</name>
<gene>
    <name evidence="3" type="ORF">HNR15_000883</name>
</gene>
<dbReference type="Pfam" id="PF07510">
    <property type="entry name" value="GmrSD_C"/>
    <property type="match status" value="1"/>
</dbReference>
<evidence type="ECO:0000313" key="3">
    <source>
        <dbReference type="EMBL" id="NYJ73920.1"/>
    </source>
</evidence>
<reference evidence="3 4" key="1">
    <citation type="submission" date="2020-07" db="EMBL/GenBank/DDBJ databases">
        <title>Sequencing the genomes of 1000 actinobacteria strains.</title>
        <authorList>
            <person name="Klenk H.-P."/>
        </authorList>
    </citation>
    <scope>NUCLEOTIDE SEQUENCE [LARGE SCALE GENOMIC DNA]</scope>
    <source>
        <strain evidence="3 4">DSM 29531</strain>
    </source>
</reference>
<comment type="caution">
    <text evidence="3">The sequence shown here is derived from an EMBL/GenBank/DDBJ whole genome shotgun (WGS) entry which is preliminary data.</text>
</comment>
<sequence>MRRPMYAAAAVCAVACTAVTITGPADATQISTVSGTTAAAQLKLGMTGTPADAKTDLGALVVKAADSMTGYDRSLFPHWRDASTNGWPVAPNDACDSRNAALYRDGTDVTFSSTCTNAQGTWIDPYGDGVYNASSDIDIDHLVPLGDAWTTGADSWSTAERTSYANDPLVLVSSKDTLNEAKGDRDPSQWTPPNADADCLYATRWVLVKTKYALWVTSAEKSALTTMLGSC</sequence>
<dbReference type="InterPro" id="IPR011089">
    <property type="entry name" value="GmrSD_C"/>
</dbReference>
<evidence type="ECO:0000256" key="1">
    <source>
        <dbReference type="SAM" id="SignalP"/>
    </source>
</evidence>
<dbReference type="PANTHER" id="PTHR24094:SF15">
    <property type="entry name" value="AMP-DEPENDENT SYNTHETASE_LIGASE DOMAIN-CONTAINING PROTEIN-RELATED"/>
    <property type="match status" value="1"/>
</dbReference>
<proteinExistence type="predicted"/>
<dbReference type="Proteomes" id="UP000571817">
    <property type="component" value="Unassembled WGS sequence"/>
</dbReference>
<accession>A0A853DGR8</accession>
<feature type="chain" id="PRO_5032586923" description="GmrSD restriction endonucleases C-terminal domain-containing protein" evidence="1">
    <location>
        <begin position="28"/>
        <end position="231"/>
    </location>
</feature>
<dbReference type="AlphaFoldDB" id="A0A853DGR8"/>